<dbReference type="Gene3D" id="3.30.565.10">
    <property type="entry name" value="Histidine kinase-like ATPase, C-terminal domain"/>
    <property type="match status" value="1"/>
</dbReference>
<dbReference type="InterPro" id="IPR011495">
    <property type="entry name" value="Sig_transdc_His_kin_sub2_dim/P"/>
</dbReference>
<organism evidence="2 3">
    <name type="scientific">Paracoccus aestuarii</name>
    <dbReference type="NCBI Taxonomy" id="453842"/>
    <lineage>
        <taxon>Bacteria</taxon>
        <taxon>Pseudomonadati</taxon>
        <taxon>Pseudomonadota</taxon>
        <taxon>Alphaproteobacteria</taxon>
        <taxon>Rhodobacterales</taxon>
        <taxon>Paracoccaceae</taxon>
        <taxon>Paracoccus</taxon>
    </lineage>
</organism>
<dbReference type="EMBL" id="QZEV01000034">
    <property type="protein sequence ID" value="RJL04953.1"/>
    <property type="molecule type" value="Genomic_DNA"/>
</dbReference>
<dbReference type="Pfam" id="PF07568">
    <property type="entry name" value="HisKA_2"/>
    <property type="match status" value="1"/>
</dbReference>
<dbReference type="InterPro" id="IPR036890">
    <property type="entry name" value="HATPase_C_sf"/>
</dbReference>
<dbReference type="PANTHER" id="PTHR43065">
    <property type="entry name" value="SENSOR HISTIDINE KINASE"/>
    <property type="match status" value="1"/>
</dbReference>
<dbReference type="PANTHER" id="PTHR43065:SF23">
    <property type="entry name" value="SENSOR HISTIDINE KINASE PDTAS"/>
    <property type="match status" value="1"/>
</dbReference>
<gene>
    <name evidence="2" type="ORF">D3P06_08585</name>
</gene>
<dbReference type="OrthoDB" id="9760752at2"/>
<dbReference type="AlphaFoldDB" id="A0A418ZWT2"/>
<keyword evidence="2" id="KW-0808">Transferase</keyword>
<dbReference type="Pfam" id="PF02518">
    <property type="entry name" value="HATPase_c"/>
    <property type="match status" value="1"/>
</dbReference>
<dbReference type="SMART" id="SM00387">
    <property type="entry name" value="HATPase_c"/>
    <property type="match status" value="1"/>
</dbReference>
<dbReference type="SUPFAM" id="SSF55874">
    <property type="entry name" value="ATPase domain of HSP90 chaperone/DNA topoisomerase II/histidine kinase"/>
    <property type="match status" value="1"/>
</dbReference>
<protein>
    <submittedName>
        <fullName evidence="2">Sensor histidine kinase</fullName>
    </submittedName>
</protein>
<evidence type="ECO:0000313" key="3">
    <source>
        <dbReference type="Proteomes" id="UP000285530"/>
    </source>
</evidence>
<accession>A0A418ZWT2</accession>
<keyword evidence="2" id="KW-0418">Kinase</keyword>
<evidence type="ECO:0000313" key="2">
    <source>
        <dbReference type="EMBL" id="RJL04953.1"/>
    </source>
</evidence>
<keyword evidence="3" id="KW-1185">Reference proteome</keyword>
<dbReference type="InterPro" id="IPR005467">
    <property type="entry name" value="His_kinase_dom"/>
</dbReference>
<sequence length="165" mass="17578">MLDAANRIATLARVHDQLYLDPGARDLSLRDYVAGLAADLAQALNVRVSTHDRLDEGHRVSPGQAAAIGQILAELIGNAAKHGHPGHHPSMELTLEQQGRQLRLSLVDDGPGQPEGFDPDHSSGLGMQICLIYARQMDGRLDHGAGPEGGARFDVTLRLDDGIAA</sequence>
<proteinExistence type="predicted"/>
<comment type="caution">
    <text evidence="2">The sequence shown here is derived from an EMBL/GenBank/DDBJ whole genome shotgun (WGS) entry which is preliminary data.</text>
</comment>
<dbReference type="InterPro" id="IPR003594">
    <property type="entry name" value="HATPase_dom"/>
</dbReference>
<feature type="domain" description="Histidine kinase" evidence="1">
    <location>
        <begin position="1"/>
        <end position="161"/>
    </location>
</feature>
<dbReference type="Proteomes" id="UP000285530">
    <property type="component" value="Unassembled WGS sequence"/>
</dbReference>
<dbReference type="GO" id="GO:0016301">
    <property type="term" value="F:kinase activity"/>
    <property type="evidence" value="ECO:0007669"/>
    <property type="project" value="UniProtKB-KW"/>
</dbReference>
<reference evidence="2 3" key="1">
    <citation type="submission" date="2018-09" db="EMBL/GenBank/DDBJ databases">
        <title>Paracoccus onubensis nov. sp. a moderate halophilic bacterium isolated from Gruta de las Maravillas (Aracena, Spain).</title>
        <authorList>
            <person name="Jurado V."/>
            <person name="Gutierrez-Patricio S."/>
            <person name="Gonzalez-Pimentel J.L."/>
            <person name="Laiz L."/>
            <person name="Saiz-Jimenez C."/>
        </authorList>
    </citation>
    <scope>NUCLEOTIDE SEQUENCE [LARGE SCALE GENOMIC DNA]</scope>
    <source>
        <strain evidence="2 3">DSM 19484</strain>
    </source>
</reference>
<dbReference type="PROSITE" id="PS50109">
    <property type="entry name" value="HIS_KIN"/>
    <property type="match status" value="1"/>
</dbReference>
<evidence type="ECO:0000259" key="1">
    <source>
        <dbReference type="PROSITE" id="PS50109"/>
    </source>
</evidence>
<name>A0A418ZWT2_9RHOB</name>